<evidence type="ECO:0000256" key="1">
    <source>
        <dbReference type="SAM" id="MobiDB-lite"/>
    </source>
</evidence>
<name>A0A9J6B5L1_SOLCO</name>
<evidence type="ECO:0000313" key="2">
    <source>
        <dbReference type="EMBL" id="KAG5631899.1"/>
    </source>
</evidence>
<evidence type="ECO:0000313" key="3">
    <source>
        <dbReference type="Proteomes" id="UP000824120"/>
    </source>
</evidence>
<proteinExistence type="predicted"/>
<feature type="region of interest" description="Disordered" evidence="1">
    <location>
        <begin position="1"/>
        <end position="28"/>
    </location>
</feature>
<keyword evidence="3" id="KW-1185">Reference proteome</keyword>
<reference evidence="2 3" key="1">
    <citation type="submission" date="2020-09" db="EMBL/GenBank/DDBJ databases">
        <title>De no assembly of potato wild relative species, Solanum commersonii.</title>
        <authorList>
            <person name="Cho K."/>
        </authorList>
    </citation>
    <scope>NUCLEOTIDE SEQUENCE [LARGE SCALE GENOMIC DNA]</scope>
    <source>
        <strain evidence="2">LZ3.2</strain>
        <tissue evidence="2">Leaf</tissue>
    </source>
</reference>
<comment type="caution">
    <text evidence="2">The sequence shown here is derived from an EMBL/GenBank/DDBJ whole genome shotgun (WGS) entry which is preliminary data.</text>
</comment>
<sequence>MAKTRGGSTKPSAHVALRKSEPDSETEAMAEIENYQDSSVDATDNVHVNITTVDEDFAAIDEYFTDEADEVTVDVLDKVIGDHSDEIAVDEVVVDVVDEVAVDAVTGDEMAGAVDPVAVDEWQLMKWQLMLLMKW</sequence>
<feature type="compositionally biased region" description="Polar residues" evidence="1">
    <location>
        <begin position="1"/>
        <end position="11"/>
    </location>
</feature>
<accession>A0A9J6B5L1</accession>
<protein>
    <submittedName>
        <fullName evidence="2">Uncharacterized protein</fullName>
    </submittedName>
</protein>
<dbReference type="AlphaFoldDB" id="A0A9J6B5L1"/>
<gene>
    <name evidence="2" type="ORF">H5410_003616</name>
</gene>
<dbReference type="EMBL" id="JACXVP010000001">
    <property type="protein sequence ID" value="KAG5631899.1"/>
    <property type="molecule type" value="Genomic_DNA"/>
</dbReference>
<dbReference type="Proteomes" id="UP000824120">
    <property type="component" value="Chromosome 1"/>
</dbReference>
<organism evidence="2 3">
    <name type="scientific">Solanum commersonii</name>
    <name type="common">Commerson's wild potato</name>
    <name type="synonym">Commerson's nightshade</name>
    <dbReference type="NCBI Taxonomy" id="4109"/>
    <lineage>
        <taxon>Eukaryota</taxon>
        <taxon>Viridiplantae</taxon>
        <taxon>Streptophyta</taxon>
        <taxon>Embryophyta</taxon>
        <taxon>Tracheophyta</taxon>
        <taxon>Spermatophyta</taxon>
        <taxon>Magnoliopsida</taxon>
        <taxon>eudicotyledons</taxon>
        <taxon>Gunneridae</taxon>
        <taxon>Pentapetalae</taxon>
        <taxon>asterids</taxon>
        <taxon>lamiids</taxon>
        <taxon>Solanales</taxon>
        <taxon>Solanaceae</taxon>
        <taxon>Solanoideae</taxon>
        <taxon>Solaneae</taxon>
        <taxon>Solanum</taxon>
    </lineage>
</organism>